<keyword evidence="9" id="KW-0456">Lyase</keyword>
<dbReference type="InterPro" id="IPR051318">
    <property type="entry name" value="Fe-S_L-Ser"/>
</dbReference>
<gene>
    <name evidence="12" type="ORF">ND2E_3728</name>
</gene>
<evidence type="ECO:0000256" key="7">
    <source>
        <dbReference type="ARBA" id="ARBA00023004"/>
    </source>
</evidence>
<dbReference type="SUPFAM" id="SSF143548">
    <property type="entry name" value="Serine metabolism enzymes domain"/>
    <property type="match status" value="1"/>
</dbReference>
<dbReference type="PANTHER" id="PTHR30182:SF1">
    <property type="entry name" value="L-SERINE DEHYDRATASE 1"/>
    <property type="match status" value="1"/>
</dbReference>
<dbReference type="EMBL" id="JQED01000037">
    <property type="protein sequence ID" value="KGJ90172.1"/>
    <property type="molecule type" value="Genomic_DNA"/>
</dbReference>
<comment type="catalytic activity">
    <reaction evidence="10">
        <text>L-serine = pyruvate + NH4(+)</text>
        <dbReference type="Rhea" id="RHEA:19169"/>
        <dbReference type="ChEBI" id="CHEBI:15361"/>
        <dbReference type="ChEBI" id="CHEBI:28938"/>
        <dbReference type="ChEBI" id="CHEBI:33384"/>
        <dbReference type="EC" id="4.3.1.17"/>
    </reaction>
</comment>
<evidence type="ECO:0000256" key="3">
    <source>
        <dbReference type="ARBA" id="ARBA00012093"/>
    </source>
</evidence>
<evidence type="ECO:0000313" key="12">
    <source>
        <dbReference type="EMBL" id="KGJ90172.1"/>
    </source>
</evidence>
<dbReference type="GO" id="GO:0003941">
    <property type="term" value="F:L-serine ammonia-lyase activity"/>
    <property type="evidence" value="ECO:0007669"/>
    <property type="project" value="UniProtKB-EC"/>
</dbReference>
<evidence type="ECO:0000256" key="4">
    <source>
        <dbReference type="ARBA" id="ARBA00022432"/>
    </source>
</evidence>
<organism evidence="12 13">
    <name type="scientific">Colwellia psychrerythraea</name>
    <name type="common">Vibrio psychroerythus</name>
    <dbReference type="NCBI Taxonomy" id="28229"/>
    <lineage>
        <taxon>Bacteria</taxon>
        <taxon>Pseudomonadati</taxon>
        <taxon>Pseudomonadota</taxon>
        <taxon>Gammaproteobacteria</taxon>
        <taxon>Alteromonadales</taxon>
        <taxon>Colwelliaceae</taxon>
        <taxon>Colwellia</taxon>
    </lineage>
</organism>
<dbReference type="PATRIC" id="fig|28229.4.peg.2880"/>
<evidence type="ECO:0000256" key="5">
    <source>
        <dbReference type="ARBA" id="ARBA00022485"/>
    </source>
</evidence>
<evidence type="ECO:0000313" key="13">
    <source>
        <dbReference type="Proteomes" id="UP000029843"/>
    </source>
</evidence>
<evidence type="ECO:0000256" key="9">
    <source>
        <dbReference type="ARBA" id="ARBA00023239"/>
    </source>
</evidence>
<dbReference type="InterPro" id="IPR029009">
    <property type="entry name" value="ASB_dom_sf"/>
</dbReference>
<dbReference type="EC" id="4.3.1.17" evidence="3"/>
<evidence type="ECO:0000256" key="10">
    <source>
        <dbReference type="ARBA" id="ARBA00049406"/>
    </source>
</evidence>
<dbReference type="GO" id="GO:0046872">
    <property type="term" value="F:metal ion binding"/>
    <property type="evidence" value="ECO:0007669"/>
    <property type="project" value="UniProtKB-KW"/>
</dbReference>
<evidence type="ECO:0000256" key="1">
    <source>
        <dbReference type="ARBA" id="ARBA00001966"/>
    </source>
</evidence>
<name>A0A099KJP6_COLPS</name>
<feature type="domain" description="Serine dehydratase beta chain" evidence="11">
    <location>
        <begin position="3"/>
        <end position="155"/>
    </location>
</feature>
<comment type="cofactor">
    <cofactor evidence="1">
        <name>[4Fe-4S] cluster</name>
        <dbReference type="ChEBI" id="CHEBI:49883"/>
    </cofactor>
</comment>
<keyword evidence="6" id="KW-0479">Metal-binding</keyword>
<dbReference type="PANTHER" id="PTHR30182">
    <property type="entry name" value="L-SERINE DEHYDRATASE"/>
    <property type="match status" value="1"/>
</dbReference>
<keyword evidence="8" id="KW-0411">Iron-sulfur</keyword>
<keyword evidence="5" id="KW-0004">4Fe-4S</keyword>
<evidence type="ECO:0000259" key="11">
    <source>
        <dbReference type="Pfam" id="PF03315"/>
    </source>
</evidence>
<dbReference type="GO" id="GO:0051539">
    <property type="term" value="F:4 iron, 4 sulfur cluster binding"/>
    <property type="evidence" value="ECO:0007669"/>
    <property type="project" value="UniProtKB-KW"/>
</dbReference>
<evidence type="ECO:0000256" key="8">
    <source>
        <dbReference type="ARBA" id="ARBA00023014"/>
    </source>
</evidence>
<keyword evidence="4" id="KW-0312">Gluconeogenesis</keyword>
<dbReference type="OrthoDB" id="9805537at2"/>
<dbReference type="InterPro" id="IPR005131">
    <property type="entry name" value="Ser_deHydtase_bsu"/>
</dbReference>
<sequence>MISAFDMVSIGIDPSSSHTVGPMRAAFRFSKLLQQKKVLDRVSHVKTELFGSLAQTEISHGSCKAVLLGLAGFEPETIDPEIVDAFLLQVETTQRLSLLGVHDSSFPRQNAITFHGPQTLPDHANAMELRAYNGEELLLSQIYYSVGGGFIVNKRKWNR</sequence>
<dbReference type="GO" id="GO:0006094">
    <property type="term" value="P:gluconeogenesis"/>
    <property type="evidence" value="ECO:0007669"/>
    <property type="project" value="UniProtKB-KW"/>
</dbReference>
<reference evidence="12 13" key="1">
    <citation type="submission" date="2014-08" db="EMBL/GenBank/DDBJ databases">
        <title>Genomic and Phenotypic Diversity of Colwellia psychrerythraea strains from Disparate Marine Basins.</title>
        <authorList>
            <person name="Techtmann S.M."/>
            <person name="Stelling S.C."/>
            <person name="Utturkar S.M."/>
            <person name="Alshibli N."/>
            <person name="Harris A."/>
            <person name="Brown S.D."/>
            <person name="Hazen T.C."/>
        </authorList>
    </citation>
    <scope>NUCLEOTIDE SEQUENCE [LARGE SCALE GENOMIC DNA]</scope>
    <source>
        <strain evidence="12 13">ND2E</strain>
    </source>
</reference>
<dbReference type="Pfam" id="PF03315">
    <property type="entry name" value="SDH_beta"/>
    <property type="match status" value="1"/>
</dbReference>
<dbReference type="GO" id="GO:0009063">
    <property type="term" value="P:amino acid catabolic process"/>
    <property type="evidence" value="ECO:0007669"/>
    <property type="project" value="UniProtKB-ARBA"/>
</dbReference>
<dbReference type="FunFam" id="3.30.1330.90:FF:000001">
    <property type="entry name" value="L-serine ammonia-lyase 1"/>
    <property type="match status" value="1"/>
</dbReference>
<dbReference type="AlphaFoldDB" id="A0A099KJP6"/>
<keyword evidence="7" id="KW-0408">Iron</keyword>
<comment type="similarity">
    <text evidence="2">Belongs to the iron-sulfur dependent L-serine dehydratase family.</text>
</comment>
<protein>
    <recommendedName>
        <fullName evidence="3">L-serine ammonia-lyase</fullName>
        <ecNumber evidence="3">4.3.1.17</ecNumber>
    </recommendedName>
</protein>
<comment type="caution">
    <text evidence="12">The sequence shown here is derived from an EMBL/GenBank/DDBJ whole genome shotgun (WGS) entry which is preliminary data.</text>
</comment>
<dbReference type="RefSeq" id="WP_033094542.1">
    <property type="nucleotide sequence ID" value="NZ_JQED01000037.1"/>
</dbReference>
<dbReference type="Proteomes" id="UP000029843">
    <property type="component" value="Unassembled WGS sequence"/>
</dbReference>
<dbReference type="Gene3D" id="3.30.1330.90">
    <property type="entry name" value="D-3-phosphoglycerate dehydrogenase, domain 3"/>
    <property type="match status" value="1"/>
</dbReference>
<accession>A0A099KJP6</accession>
<proteinExistence type="inferred from homology"/>
<evidence type="ECO:0000256" key="2">
    <source>
        <dbReference type="ARBA" id="ARBA00008636"/>
    </source>
</evidence>
<evidence type="ECO:0000256" key="6">
    <source>
        <dbReference type="ARBA" id="ARBA00022723"/>
    </source>
</evidence>